<reference evidence="3" key="1">
    <citation type="journal article" date="2020" name="Stud. Mycol.">
        <title>101 Dothideomycetes genomes: a test case for predicting lifestyles and emergence of pathogens.</title>
        <authorList>
            <person name="Haridas S."/>
            <person name="Albert R."/>
            <person name="Binder M."/>
            <person name="Bloem J."/>
            <person name="Labutti K."/>
            <person name="Salamov A."/>
            <person name="Andreopoulos B."/>
            <person name="Baker S."/>
            <person name="Barry K."/>
            <person name="Bills G."/>
            <person name="Bluhm B."/>
            <person name="Cannon C."/>
            <person name="Castanera R."/>
            <person name="Culley D."/>
            <person name="Daum C."/>
            <person name="Ezra D."/>
            <person name="Gonzalez J."/>
            <person name="Henrissat B."/>
            <person name="Kuo A."/>
            <person name="Liang C."/>
            <person name="Lipzen A."/>
            <person name="Lutzoni F."/>
            <person name="Magnuson J."/>
            <person name="Mondo S."/>
            <person name="Nolan M."/>
            <person name="Ohm R."/>
            <person name="Pangilinan J."/>
            <person name="Park H.-J."/>
            <person name="Ramirez L."/>
            <person name="Alfaro M."/>
            <person name="Sun H."/>
            <person name="Tritt A."/>
            <person name="Yoshinaga Y."/>
            <person name="Zwiers L.-H."/>
            <person name="Turgeon B."/>
            <person name="Goodwin S."/>
            <person name="Spatafora J."/>
            <person name="Crous P."/>
            <person name="Grigoriev I."/>
        </authorList>
    </citation>
    <scope>NUCLEOTIDE SEQUENCE</scope>
    <source>
        <strain evidence="3">CBS 379.55</strain>
    </source>
</reference>
<keyword evidence="4" id="KW-1185">Reference proteome</keyword>
<accession>A0A6A6J740</accession>
<evidence type="ECO:0000313" key="3">
    <source>
        <dbReference type="EMBL" id="KAF2272007.1"/>
    </source>
</evidence>
<evidence type="ECO:0000313" key="4">
    <source>
        <dbReference type="Proteomes" id="UP000800097"/>
    </source>
</evidence>
<feature type="region of interest" description="Disordered" evidence="1">
    <location>
        <begin position="57"/>
        <end position="77"/>
    </location>
</feature>
<organism evidence="3 4">
    <name type="scientific">Westerdykella ornata</name>
    <dbReference type="NCBI Taxonomy" id="318751"/>
    <lineage>
        <taxon>Eukaryota</taxon>
        <taxon>Fungi</taxon>
        <taxon>Dikarya</taxon>
        <taxon>Ascomycota</taxon>
        <taxon>Pezizomycotina</taxon>
        <taxon>Dothideomycetes</taxon>
        <taxon>Pleosporomycetidae</taxon>
        <taxon>Pleosporales</taxon>
        <taxon>Sporormiaceae</taxon>
        <taxon>Westerdykella</taxon>
    </lineage>
</organism>
<dbReference type="EMBL" id="ML986528">
    <property type="protein sequence ID" value="KAF2272007.1"/>
    <property type="molecule type" value="Genomic_DNA"/>
</dbReference>
<gene>
    <name evidence="3" type="ORF">EI97DRAFT_462304</name>
</gene>
<protein>
    <submittedName>
        <fullName evidence="3">Uncharacterized protein</fullName>
    </submittedName>
</protein>
<keyword evidence="2" id="KW-1133">Transmembrane helix</keyword>
<dbReference type="GeneID" id="54554435"/>
<evidence type="ECO:0000256" key="2">
    <source>
        <dbReference type="SAM" id="Phobius"/>
    </source>
</evidence>
<feature type="transmembrane region" description="Helical" evidence="2">
    <location>
        <begin position="23"/>
        <end position="51"/>
    </location>
</feature>
<sequence>MAPSHDFLRTMEFNLAPIMPSRIIAIVFCVTISVIIVSVFAFFFLCCYCRYSCRSLRRRKSTSTAPPPEETPMSQPNDEVLHRIITLRQWAYPPNPRGPNLGETRDAGNLV</sequence>
<feature type="region of interest" description="Disordered" evidence="1">
    <location>
        <begin position="90"/>
        <end position="111"/>
    </location>
</feature>
<evidence type="ECO:0000256" key="1">
    <source>
        <dbReference type="SAM" id="MobiDB-lite"/>
    </source>
</evidence>
<proteinExistence type="predicted"/>
<dbReference type="AlphaFoldDB" id="A0A6A6J740"/>
<dbReference type="Proteomes" id="UP000800097">
    <property type="component" value="Unassembled WGS sequence"/>
</dbReference>
<name>A0A6A6J740_WESOR</name>
<keyword evidence="2" id="KW-0812">Transmembrane</keyword>
<keyword evidence="2" id="KW-0472">Membrane</keyword>
<dbReference type="RefSeq" id="XP_033649546.1">
    <property type="nucleotide sequence ID" value="XM_033801260.1"/>
</dbReference>